<dbReference type="InterPro" id="IPR003653">
    <property type="entry name" value="Peptidase_C48_C"/>
</dbReference>
<dbReference type="PROSITE" id="PS50600">
    <property type="entry name" value="ULP_PROTEASE"/>
    <property type="match status" value="1"/>
</dbReference>
<dbReference type="EMBL" id="QXFT01000449">
    <property type="protein sequence ID" value="KAE9343664.1"/>
    <property type="molecule type" value="Genomic_DNA"/>
</dbReference>
<evidence type="ECO:0000256" key="1">
    <source>
        <dbReference type="ARBA" id="ARBA00005234"/>
    </source>
</evidence>
<feature type="domain" description="Ubiquitin-like protease family profile" evidence="4">
    <location>
        <begin position="33"/>
        <end position="240"/>
    </location>
</feature>
<reference evidence="5 6" key="1">
    <citation type="submission" date="2018-08" db="EMBL/GenBank/DDBJ databases">
        <title>Genomic investigation of the strawberry pathogen Phytophthora fragariae indicates pathogenicity is determined by transcriptional variation in three key races.</title>
        <authorList>
            <person name="Adams T.M."/>
            <person name="Armitage A.D."/>
            <person name="Sobczyk M.K."/>
            <person name="Bates H.J."/>
            <person name="Dunwell J.M."/>
            <person name="Nellist C.F."/>
            <person name="Harrison R.J."/>
        </authorList>
    </citation>
    <scope>NUCLEOTIDE SEQUENCE [LARGE SCALE GENOMIC DNA]</scope>
    <source>
        <strain evidence="5 6">SCRP333</strain>
    </source>
</reference>
<gene>
    <name evidence="5" type="ORF">PR003_g8866</name>
</gene>
<keyword evidence="2" id="KW-0645">Protease</keyword>
<sequence length="278" mass="30798">MGVALQKKKTCLAERDISVEIPGIGFFMTATLIVMRSYHRATAAARQVEKAMTWIPTVHVSLPVVCHFRAHEDPSMTDKMESLRLLSSEVEVLDLAATGCLSDNTMTTMIAKKFAPDPTRIVGSANLVNVILGNNFAVDHAGVKTLFFSASAERVMIPVNCNGNHWCSIMIDFAEQKLFYYDPMESTYKLGLRAAAQSIKSIVPGWQSRTARVQPCTSTLGVRTDSYSCGIYVLVTFEVFSGAVSPGIVDKKTLQHLRYRYLSMCMQMNFFAQSLIDV</sequence>
<comment type="similarity">
    <text evidence="1">Belongs to the peptidase C48 family.</text>
</comment>
<keyword evidence="3" id="KW-0378">Hydrolase</keyword>
<dbReference type="InterPro" id="IPR038765">
    <property type="entry name" value="Papain-like_cys_pep_sf"/>
</dbReference>
<dbReference type="SUPFAM" id="SSF54001">
    <property type="entry name" value="Cysteine proteinases"/>
    <property type="match status" value="1"/>
</dbReference>
<evidence type="ECO:0000256" key="2">
    <source>
        <dbReference type="ARBA" id="ARBA00022670"/>
    </source>
</evidence>
<comment type="caution">
    <text evidence="5">The sequence shown here is derived from an EMBL/GenBank/DDBJ whole genome shotgun (WGS) entry which is preliminary data.</text>
</comment>
<dbReference type="AlphaFoldDB" id="A0A6A4FIA4"/>
<dbReference type="Pfam" id="PF02902">
    <property type="entry name" value="Peptidase_C48"/>
    <property type="match status" value="1"/>
</dbReference>
<keyword evidence="6" id="KW-1185">Reference proteome</keyword>
<evidence type="ECO:0000313" key="5">
    <source>
        <dbReference type="EMBL" id="KAE9343664.1"/>
    </source>
</evidence>
<evidence type="ECO:0000256" key="3">
    <source>
        <dbReference type="ARBA" id="ARBA00022801"/>
    </source>
</evidence>
<dbReference type="Gene3D" id="3.40.395.10">
    <property type="entry name" value="Adenoviral Proteinase, Chain A"/>
    <property type="match status" value="1"/>
</dbReference>
<organism evidence="5 6">
    <name type="scientific">Phytophthora rubi</name>
    <dbReference type="NCBI Taxonomy" id="129364"/>
    <lineage>
        <taxon>Eukaryota</taxon>
        <taxon>Sar</taxon>
        <taxon>Stramenopiles</taxon>
        <taxon>Oomycota</taxon>
        <taxon>Peronosporomycetes</taxon>
        <taxon>Peronosporales</taxon>
        <taxon>Peronosporaceae</taxon>
        <taxon>Phytophthora</taxon>
    </lineage>
</organism>
<protein>
    <recommendedName>
        <fullName evidence="4">Ubiquitin-like protease family profile domain-containing protein</fullName>
    </recommendedName>
</protein>
<proteinExistence type="inferred from homology"/>
<name>A0A6A4FIA4_9STRA</name>
<dbReference type="GO" id="GO:0008234">
    <property type="term" value="F:cysteine-type peptidase activity"/>
    <property type="evidence" value="ECO:0007669"/>
    <property type="project" value="InterPro"/>
</dbReference>
<accession>A0A6A4FIA4</accession>
<evidence type="ECO:0000259" key="4">
    <source>
        <dbReference type="PROSITE" id="PS50600"/>
    </source>
</evidence>
<dbReference type="GO" id="GO:0006508">
    <property type="term" value="P:proteolysis"/>
    <property type="evidence" value="ECO:0007669"/>
    <property type="project" value="UniProtKB-KW"/>
</dbReference>
<evidence type="ECO:0000313" key="6">
    <source>
        <dbReference type="Proteomes" id="UP000434957"/>
    </source>
</evidence>
<dbReference type="Proteomes" id="UP000434957">
    <property type="component" value="Unassembled WGS sequence"/>
</dbReference>